<dbReference type="GO" id="GO:0046872">
    <property type="term" value="F:metal ion binding"/>
    <property type="evidence" value="ECO:0007669"/>
    <property type="project" value="UniProtKB-KW"/>
</dbReference>
<reference evidence="3" key="2">
    <citation type="submission" date="2023-02" db="EMBL/GenBank/DDBJ databases">
        <authorList>
            <consortium name="DOE Joint Genome Institute"/>
            <person name="Mondo S.J."/>
            <person name="Chang Y."/>
            <person name="Wang Y."/>
            <person name="Ahrendt S."/>
            <person name="Andreopoulos W."/>
            <person name="Barry K."/>
            <person name="Beard J."/>
            <person name="Benny G.L."/>
            <person name="Blankenship S."/>
            <person name="Bonito G."/>
            <person name="Cuomo C."/>
            <person name="Desiro A."/>
            <person name="Gervers K.A."/>
            <person name="Hundley H."/>
            <person name="Kuo A."/>
            <person name="LaButti K."/>
            <person name="Lang B.F."/>
            <person name="Lipzen A."/>
            <person name="O'Donnell K."/>
            <person name="Pangilinan J."/>
            <person name="Reynolds N."/>
            <person name="Sandor L."/>
            <person name="Smith M.W."/>
            <person name="Tsang A."/>
            <person name="Grigoriev I.V."/>
            <person name="Stajich J.E."/>
            <person name="Spatafora J.W."/>
        </authorList>
    </citation>
    <scope>NUCLEOTIDE SEQUENCE</scope>
    <source>
        <strain evidence="3">RSA 2281</strain>
    </source>
</reference>
<keyword evidence="1" id="KW-0408">Iron</keyword>
<dbReference type="Gene3D" id="2.60.120.330">
    <property type="entry name" value="B-lactam Antibiotic, Isopenicillin N Synthase, Chain"/>
    <property type="match status" value="1"/>
</dbReference>
<comment type="similarity">
    <text evidence="1">Belongs to the iron/ascorbate-dependent oxidoreductase family.</text>
</comment>
<dbReference type="AlphaFoldDB" id="A0AAD5P9J5"/>
<gene>
    <name evidence="3" type="ORF">BDA99DRAFT_522310</name>
</gene>
<name>A0AAD5P9J5_9FUNG</name>
<feature type="domain" description="Fe2OG dioxygenase" evidence="2">
    <location>
        <begin position="168"/>
        <end position="273"/>
    </location>
</feature>
<dbReference type="PRINTS" id="PR00682">
    <property type="entry name" value="IPNSYNTHASE"/>
</dbReference>
<proteinExistence type="inferred from homology"/>
<dbReference type="SUPFAM" id="SSF51197">
    <property type="entry name" value="Clavaminate synthase-like"/>
    <property type="match status" value="1"/>
</dbReference>
<keyword evidence="1" id="KW-0560">Oxidoreductase</keyword>
<dbReference type="Proteomes" id="UP001209540">
    <property type="component" value="Unassembled WGS sequence"/>
</dbReference>
<accession>A0AAD5P9J5</accession>
<dbReference type="Pfam" id="PF14226">
    <property type="entry name" value="DIOX_N"/>
    <property type="match status" value="1"/>
</dbReference>
<evidence type="ECO:0000313" key="3">
    <source>
        <dbReference type="EMBL" id="KAI9250968.1"/>
    </source>
</evidence>
<dbReference type="InterPro" id="IPR044861">
    <property type="entry name" value="IPNS-like_FE2OG_OXY"/>
</dbReference>
<dbReference type="PROSITE" id="PS51471">
    <property type="entry name" value="FE2OG_OXY"/>
    <property type="match status" value="1"/>
</dbReference>
<dbReference type="InterPro" id="IPR005123">
    <property type="entry name" value="Oxoglu/Fe-dep_dioxygenase_dom"/>
</dbReference>
<comment type="caution">
    <text evidence="3">The sequence shown here is derived from an EMBL/GenBank/DDBJ whole genome shotgun (WGS) entry which is preliminary data.</text>
</comment>
<keyword evidence="1" id="KW-0479">Metal-binding</keyword>
<organism evidence="3 4">
    <name type="scientific">Phascolomyces articulosus</name>
    <dbReference type="NCBI Taxonomy" id="60185"/>
    <lineage>
        <taxon>Eukaryota</taxon>
        <taxon>Fungi</taxon>
        <taxon>Fungi incertae sedis</taxon>
        <taxon>Mucoromycota</taxon>
        <taxon>Mucoromycotina</taxon>
        <taxon>Mucoromycetes</taxon>
        <taxon>Mucorales</taxon>
        <taxon>Lichtheimiaceae</taxon>
        <taxon>Phascolomyces</taxon>
    </lineage>
</organism>
<dbReference type="Pfam" id="PF03171">
    <property type="entry name" value="2OG-FeII_Oxy"/>
    <property type="match status" value="1"/>
</dbReference>
<dbReference type="PANTHER" id="PTHR47990">
    <property type="entry name" value="2-OXOGLUTARATE (2OG) AND FE(II)-DEPENDENT OXYGENASE SUPERFAMILY PROTEIN-RELATED"/>
    <property type="match status" value="1"/>
</dbReference>
<sequence>MTYSIPIIDFSDFSNRSAIIAQEVLEACETIGFFYMISHTIPKQQIDHAFELSKEFYDLSYEEKSKYKIQSNFHGYSGLYVQRLDPKNQKQGDHKETYDFLPFRKGESLNLLPEVFLENKDYLENFARTCHSTAIQVLQAFSIALKIPEEEGGTEWFSVRHRYDVPLSSELLRFLKYPKGAEETYNDPVRTGAHTDYGSITLLFQKDIPGLEVQASRTDWISAPIVKDAILVNVGGVMEYWTNGLFKSTLHRVVFLPEHQTHDRYSIAYFVQPEKDASLAAVPSSIIPEVRPVFEDAPKNDDQEMTVDDYLNMRYQQSYHPKN</sequence>
<dbReference type="GO" id="GO:0016491">
    <property type="term" value="F:oxidoreductase activity"/>
    <property type="evidence" value="ECO:0007669"/>
    <property type="project" value="UniProtKB-KW"/>
</dbReference>
<evidence type="ECO:0000256" key="1">
    <source>
        <dbReference type="RuleBase" id="RU003682"/>
    </source>
</evidence>
<keyword evidence="4" id="KW-1185">Reference proteome</keyword>
<evidence type="ECO:0000259" key="2">
    <source>
        <dbReference type="PROSITE" id="PS51471"/>
    </source>
</evidence>
<dbReference type="InterPro" id="IPR026992">
    <property type="entry name" value="DIOX_N"/>
</dbReference>
<protein>
    <recommendedName>
        <fullName evidence="2">Fe2OG dioxygenase domain-containing protein</fullName>
    </recommendedName>
</protein>
<dbReference type="InterPro" id="IPR050231">
    <property type="entry name" value="Iron_ascorbate_oxido_reductase"/>
</dbReference>
<reference evidence="3" key="1">
    <citation type="journal article" date="2022" name="IScience">
        <title>Evolution of zygomycete secretomes and the origins of terrestrial fungal ecologies.</title>
        <authorList>
            <person name="Chang Y."/>
            <person name="Wang Y."/>
            <person name="Mondo S."/>
            <person name="Ahrendt S."/>
            <person name="Andreopoulos W."/>
            <person name="Barry K."/>
            <person name="Beard J."/>
            <person name="Benny G.L."/>
            <person name="Blankenship S."/>
            <person name="Bonito G."/>
            <person name="Cuomo C."/>
            <person name="Desiro A."/>
            <person name="Gervers K.A."/>
            <person name="Hundley H."/>
            <person name="Kuo A."/>
            <person name="LaButti K."/>
            <person name="Lang B.F."/>
            <person name="Lipzen A."/>
            <person name="O'Donnell K."/>
            <person name="Pangilinan J."/>
            <person name="Reynolds N."/>
            <person name="Sandor L."/>
            <person name="Smith M.E."/>
            <person name="Tsang A."/>
            <person name="Grigoriev I.V."/>
            <person name="Stajich J.E."/>
            <person name="Spatafora J.W."/>
        </authorList>
    </citation>
    <scope>NUCLEOTIDE SEQUENCE</scope>
    <source>
        <strain evidence="3">RSA 2281</strain>
    </source>
</reference>
<dbReference type="EMBL" id="JAIXMP010000031">
    <property type="protein sequence ID" value="KAI9250968.1"/>
    <property type="molecule type" value="Genomic_DNA"/>
</dbReference>
<dbReference type="InterPro" id="IPR027443">
    <property type="entry name" value="IPNS-like_sf"/>
</dbReference>
<evidence type="ECO:0000313" key="4">
    <source>
        <dbReference type="Proteomes" id="UP001209540"/>
    </source>
</evidence>